<protein>
    <submittedName>
        <fullName evidence="2">Uncharacterized protein</fullName>
    </submittedName>
</protein>
<feature type="compositionally biased region" description="Acidic residues" evidence="1">
    <location>
        <begin position="216"/>
        <end position="247"/>
    </location>
</feature>
<proteinExistence type="predicted"/>
<dbReference type="InterPro" id="IPR043913">
    <property type="entry name" value="DUF5764"/>
</dbReference>
<feature type="compositionally biased region" description="Acidic residues" evidence="1">
    <location>
        <begin position="366"/>
        <end position="391"/>
    </location>
</feature>
<reference evidence="2 3" key="1">
    <citation type="submission" date="2023-10" db="EMBL/GenBank/DDBJ databases">
        <authorList>
            <person name="Maclean D."/>
            <person name="Macfadyen A."/>
        </authorList>
    </citation>
    <scope>NUCLEOTIDE SEQUENCE [LARGE SCALE GENOMIC DNA]</scope>
</reference>
<feature type="compositionally biased region" description="Acidic residues" evidence="1">
    <location>
        <begin position="453"/>
        <end position="471"/>
    </location>
</feature>
<dbReference type="EMBL" id="CAUYUE010000005">
    <property type="protein sequence ID" value="CAK0777137.1"/>
    <property type="molecule type" value="Genomic_DNA"/>
</dbReference>
<keyword evidence="3" id="KW-1185">Reference proteome</keyword>
<sequence>MSEDAKSVVAAREIYTACLQDFLTGPVMVGFASLYEGSKADTPEGRTPLRQFQIVLSETPSWNQSRIDAEVKRICRDSSESYLEDLITTILVSNAEILSSINLHGKTNKIQLKIPKIGNFVHAVYVCVARRLYKEIYVFDENAKAAEKQRNMRRCEEIVREAILTVLQDNLPIHDIIRQYVTGGGDAREAIDEVSDLLEDPDVIPADISPESVSIIEEDSEPQESGEATPSDDPEDPTESVEQEADDVSPTVPTGDDTDEGPLEGVSPDVTALDYPGDSVGRVDRQIGSKNEEEEGPESDAGEDPASDEQDGGELVPMELPKSDEASQVPRQEEDENKKDGPVPEESQSDDDASGSIVIDISDIVGAEDPDDNDTGDHDSEDAANGSDEETREATGGGRHETPTRETPKMIITPKELDGLDRVELPGGTKETDKSGDGNGDQESTGPSNVGTDDVEPISDGEFDEYDFTDDELMSDRDDMGELIERIKTGNLNGPSKAEVFLGDLVPKKQMAELVSRGKNSMDTKGKRTSVSSGASSDGGVTDGDSKRIFLPEGLVPEASDDQSVKRPRRRRAKKRVQLFPDAKSDTGAED</sequence>
<dbReference type="Pfam" id="PF19068">
    <property type="entry name" value="DUF5764"/>
    <property type="match status" value="1"/>
</dbReference>
<feature type="compositionally biased region" description="Basic and acidic residues" evidence="1">
    <location>
        <begin position="415"/>
        <end position="436"/>
    </location>
</feature>
<feature type="compositionally biased region" description="Basic and acidic residues" evidence="1">
    <location>
        <begin position="398"/>
        <end position="408"/>
    </location>
</feature>
<organism evidence="2 3">
    <name type="scientific">Coccomyxa viridis</name>
    <dbReference type="NCBI Taxonomy" id="1274662"/>
    <lineage>
        <taxon>Eukaryota</taxon>
        <taxon>Viridiplantae</taxon>
        <taxon>Chlorophyta</taxon>
        <taxon>core chlorophytes</taxon>
        <taxon>Trebouxiophyceae</taxon>
        <taxon>Trebouxiophyceae incertae sedis</taxon>
        <taxon>Coccomyxaceae</taxon>
        <taxon>Coccomyxa</taxon>
    </lineage>
</organism>
<evidence type="ECO:0000313" key="2">
    <source>
        <dbReference type="EMBL" id="CAK0777137.1"/>
    </source>
</evidence>
<name>A0AAV1I5C2_9CHLO</name>
<feature type="compositionally biased region" description="Acidic residues" evidence="1">
    <location>
        <begin position="292"/>
        <end position="312"/>
    </location>
</feature>
<feature type="compositionally biased region" description="Basic residues" evidence="1">
    <location>
        <begin position="566"/>
        <end position="577"/>
    </location>
</feature>
<comment type="caution">
    <text evidence="2">The sequence shown here is derived from an EMBL/GenBank/DDBJ whole genome shotgun (WGS) entry which is preliminary data.</text>
</comment>
<feature type="compositionally biased region" description="Low complexity" evidence="1">
    <location>
        <begin position="529"/>
        <end position="540"/>
    </location>
</feature>
<gene>
    <name evidence="2" type="ORF">CVIRNUC_004455</name>
</gene>
<feature type="compositionally biased region" description="Low complexity" evidence="1">
    <location>
        <begin position="354"/>
        <end position="365"/>
    </location>
</feature>
<evidence type="ECO:0000313" key="3">
    <source>
        <dbReference type="Proteomes" id="UP001314263"/>
    </source>
</evidence>
<feature type="region of interest" description="Disordered" evidence="1">
    <location>
        <begin position="513"/>
        <end position="591"/>
    </location>
</feature>
<dbReference type="Proteomes" id="UP001314263">
    <property type="component" value="Unassembled WGS sequence"/>
</dbReference>
<evidence type="ECO:0000256" key="1">
    <source>
        <dbReference type="SAM" id="MobiDB-lite"/>
    </source>
</evidence>
<feature type="region of interest" description="Disordered" evidence="1">
    <location>
        <begin position="216"/>
        <end position="471"/>
    </location>
</feature>
<feature type="compositionally biased region" description="Basic and acidic residues" evidence="1">
    <location>
        <begin position="281"/>
        <end position="291"/>
    </location>
</feature>
<dbReference type="AlphaFoldDB" id="A0AAV1I5C2"/>
<accession>A0AAV1I5C2</accession>
<feature type="compositionally biased region" description="Polar residues" evidence="1">
    <location>
        <begin position="441"/>
        <end position="451"/>
    </location>
</feature>